<comment type="subcellular location">
    <subcellularLocation>
        <location evidence="1">Cytoplasm</location>
        <location evidence="1">Cytoskeleton</location>
        <location evidence="1">Cilium basal body</location>
    </subcellularLocation>
    <subcellularLocation>
        <location evidence="2">Cytoplasm</location>
        <location evidence="2">Cytoskeleton</location>
        <location evidence="2">Microtubule organizing center</location>
        <location evidence="2">Centrosome</location>
    </subcellularLocation>
</comment>
<dbReference type="GO" id="GO:0035869">
    <property type="term" value="C:ciliary transition zone"/>
    <property type="evidence" value="ECO:0007669"/>
    <property type="project" value="TreeGrafter"/>
</dbReference>
<keyword evidence="9" id="KW-1185">Reference proteome</keyword>
<evidence type="ECO:0000256" key="4">
    <source>
        <dbReference type="ARBA" id="ARBA00022794"/>
    </source>
</evidence>
<dbReference type="PANTHER" id="PTHR18879">
    <property type="entry name" value="CENTROSOMAL PROTEIN OF 290 KDA"/>
    <property type="match status" value="1"/>
</dbReference>
<dbReference type="GO" id="GO:0034451">
    <property type="term" value="C:centriolar satellite"/>
    <property type="evidence" value="ECO:0007669"/>
    <property type="project" value="TreeGrafter"/>
</dbReference>
<evidence type="ECO:0000256" key="7">
    <source>
        <dbReference type="ARBA" id="ARBA00023273"/>
    </source>
</evidence>
<feature type="coiled-coil region" evidence="8">
    <location>
        <begin position="2"/>
        <end position="113"/>
    </location>
</feature>
<accession>A0A2Y9QIL1</accession>
<evidence type="ECO:0000313" key="10">
    <source>
        <dbReference type="RefSeq" id="XP_023581637.1"/>
    </source>
</evidence>
<dbReference type="GO" id="GO:0001822">
    <property type="term" value="P:kidney development"/>
    <property type="evidence" value="ECO:0007669"/>
    <property type="project" value="TreeGrafter"/>
</dbReference>
<proteinExistence type="predicted"/>
<dbReference type="GO" id="GO:0097711">
    <property type="term" value="P:ciliary basal body-plasma membrane docking"/>
    <property type="evidence" value="ECO:0007669"/>
    <property type="project" value="TreeGrafter"/>
</dbReference>
<evidence type="ECO:0000313" key="9">
    <source>
        <dbReference type="Proteomes" id="UP000248480"/>
    </source>
</evidence>
<dbReference type="STRING" id="127582.A0A2Y9QIL1"/>
<evidence type="ECO:0000256" key="6">
    <source>
        <dbReference type="ARBA" id="ARBA00023212"/>
    </source>
</evidence>
<protein>
    <submittedName>
        <fullName evidence="10">Centrosomal protein of 290 kDa-like</fullName>
    </submittedName>
</protein>
<evidence type="ECO:0000256" key="2">
    <source>
        <dbReference type="ARBA" id="ARBA00004300"/>
    </source>
</evidence>
<dbReference type="InterPro" id="IPR026201">
    <property type="entry name" value="Cep290"/>
</dbReference>
<dbReference type="InParanoid" id="A0A2Y9QIL1"/>
<keyword evidence="3" id="KW-0963">Cytoplasm</keyword>
<dbReference type="GO" id="GO:1905349">
    <property type="term" value="P:ciliary transition zone assembly"/>
    <property type="evidence" value="ECO:0007669"/>
    <property type="project" value="TreeGrafter"/>
</dbReference>
<sequence>MRKNLEESVQEMEKMTDDYNRMKAIVHQTDNVMDQLKKENEHYRLQVQELTELLKVKNEEDDPVMVAVSAKVEEWKLILSSKDDEIIEYQKMLHNLREKLKNAQLDADKSNVMALQQVKPFQNLLYLSVLSELVMELRAMSYYVTCVYSTDFHYTHCCQVDSDS</sequence>
<dbReference type="GO" id="GO:0043010">
    <property type="term" value="P:camera-type eye development"/>
    <property type="evidence" value="ECO:0007669"/>
    <property type="project" value="TreeGrafter"/>
</dbReference>
<keyword evidence="7" id="KW-0966">Cell projection</keyword>
<dbReference type="KEGG" id="tmu:111819412"/>
<keyword evidence="5 8" id="KW-0175">Coiled coil</keyword>
<name>A0A2Y9QIL1_TRIMA</name>
<evidence type="ECO:0000256" key="5">
    <source>
        <dbReference type="ARBA" id="ARBA00023054"/>
    </source>
</evidence>
<evidence type="ECO:0000256" key="3">
    <source>
        <dbReference type="ARBA" id="ARBA00022490"/>
    </source>
</evidence>
<dbReference type="Proteomes" id="UP000248480">
    <property type="component" value="Unplaced"/>
</dbReference>
<dbReference type="RefSeq" id="XP_023581637.1">
    <property type="nucleotide sequence ID" value="XM_023725869.1"/>
</dbReference>
<evidence type="ECO:0000256" key="1">
    <source>
        <dbReference type="ARBA" id="ARBA00004120"/>
    </source>
</evidence>
<dbReference type="PANTHER" id="PTHR18879:SF20">
    <property type="entry name" value="CENTROSOMAL PROTEIN OF 290 KDA"/>
    <property type="match status" value="1"/>
</dbReference>
<keyword evidence="4" id="KW-0970">Cilium biogenesis/degradation</keyword>
<dbReference type="AlphaFoldDB" id="A0A2Y9QIL1"/>
<dbReference type="GeneID" id="111819412"/>
<reference evidence="10" key="1">
    <citation type="submission" date="2025-08" db="UniProtKB">
        <authorList>
            <consortium name="RefSeq"/>
        </authorList>
    </citation>
    <scope>IDENTIFICATION</scope>
</reference>
<evidence type="ECO:0000256" key="8">
    <source>
        <dbReference type="SAM" id="Coils"/>
    </source>
</evidence>
<gene>
    <name evidence="10" type="primary">LOC111819412</name>
</gene>
<keyword evidence="6" id="KW-0206">Cytoskeleton</keyword>
<dbReference type="GO" id="GO:1905515">
    <property type="term" value="P:non-motile cilium assembly"/>
    <property type="evidence" value="ECO:0007669"/>
    <property type="project" value="TreeGrafter"/>
</dbReference>
<organism evidence="9 10">
    <name type="scientific">Trichechus manatus latirostris</name>
    <name type="common">Florida manatee</name>
    <dbReference type="NCBI Taxonomy" id="127582"/>
    <lineage>
        <taxon>Eukaryota</taxon>
        <taxon>Metazoa</taxon>
        <taxon>Chordata</taxon>
        <taxon>Craniata</taxon>
        <taxon>Vertebrata</taxon>
        <taxon>Euteleostomi</taxon>
        <taxon>Mammalia</taxon>
        <taxon>Eutheria</taxon>
        <taxon>Afrotheria</taxon>
        <taxon>Sirenia</taxon>
        <taxon>Trichechidae</taxon>
        <taxon>Trichechus</taxon>
    </lineage>
</organism>